<keyword evidence="1" id="KW-1133">Transmembrane helix</keyword>
<evidence type="ECO:0000256" key="1">
    <source>
        <dbReference type="SAM" id="Phobius"/>
    </source>
</evidence>
<gene>
    <name evidence="2" type="ORF">BWK73_50785</name>
</gene>
<dbReference type="EMBL" id="MTEJ01000706">
    <property type="protein sequence ID" value="OQW99251.1"/>
    <property type="molecule type" value="Genomic_DNA"/>
</dbReference>
<keyword evidence="1" id="KW-0472">Membrane</keyword>
<reference evidence="2 3" key="1">
    <citation type="submission" date="2017-01" db="EMBL/GenBank/DDBJ databases">
        <title>Novel large sulfur bacteria in the metagenomes of groundwater-fed chemosynthetic microbial mats in the Lake Huron basin.</title>
        <authorList>
            <person name="Sharrar A.M."/>
            <person name="Flood B.E."/>
            <person name="Bailey J.V."/>
            <person name="Jones D.S."/>
            <person name="Biddanda B."/>
            <person name="Ruberg S.A."/>
            <person name="Marcus D.N."/>
            <person name="Dick G.J."/>
        </authorList>
    </citation>
    <scope>NUCLEOTIDE SEQUENCE [LARGE SCALE GENOMIC DNA]</scope>
    <source>
        <strain evidence="2">A8</strain>
    </source>
</reference>
<dbReference type="Proteomes" id="UP000192491">
    <property type="component" value="Unassembled WGS sequence"/>
</dbReference>
<accession>A0A1Y1Q879</accession>
<evidence type="ECO:0000313" key="3">
    <source>
        <dbReference type="Proteomes" id="UP000192491"/>
    </source>
</evidence>
<proteinExistence type="predicted"/>
<feature type="transmembrane region" description="Helical" evidence="1">
    <location>
        <begin position="23"/>
        <end position="49"/>
    </location>
</feature>
<sequence>MAISNVIEQKRTRIATILSTKPLLMGMSAVDIGWFFHLLAAMWMGYYAFHGENPLAFTGLHAPAYKIGVVAIAEGARAILSMANVWEEEINWLASTVLVMVLLTMGGADIERIADGAPSIQYNANIAQVANKHYDMSQCNFYSPILGRALNQQEKNECIQINKAGSLDSKWAKNCGCS</sequence>
<name>A0A1Y1Q879_9GAMM</name>
<evidence type="ECO:0000313" key="2">
    <source>
        <dbReference type="EMBL" id="OQW99251.1"/>
    </source>
</evidence>
<comment type="caution">
    <text evidence="2">The sequence shown here is derived from an EMBL/GenBank/DDBJ whole genome shotgun (WGS) entry which is preliminary data.</text>
</comment>
<dbReference type="AlphaFoldDB" id="A0A1Y1Q879"/>
<protein>
    <submittedName>
        <fullName evidence="2">Uncharacterized protein</fullName>
    </submittedName>
</protein>
<keyword evidence="1" id="KW-0812">Transmembrane</keyword>
<organism evidence="2 3">
    <name type="scientific">Thiothrix lacustris</name>
    <dbReference type="NCBI Taxonomy" id="525917"/>
    <lineage>
        <taxon>Bacteria</taxon>
        <taxon>Pseudomonadati</taxon>
        <taxon>Pseudomonadota</taxon>
        <taxon>Gammaproteobacteria</taxon>
        <taxon>Thiotrichales</taxon>
        <taxon>Thiotrichaceae</taxon>
        <taxon>Thiothrix</taxon>
    </lineage>
</organism>